<evidence type="ECO:0000259" key="11">
    <source>
        <dbReference type="PROSITE" id="PS51846"/>
    </source>
</evidence>
<evidence type="ECO:0000256" key="1">
    <source>
        <dbReference type="ARBA" id="ARBA00004141"/>
    </source>
</evidence>
<dbReference type="PANTHER" id="PTHR22777">
    <property type="entry name" value="HEMOLYSIN-RELATED"/>
    <property type="match status" value="1"/>
</dbReference>
<keyword evidence="2 8" id="KW-0812">Transmembrane</keyword>
<protein>
    <submittedName>
        <fullName evidence="12">Hemolysin family protein</fullName>
    </submittedName>
</protein>
<feature type="domain" description="CBS" evidence="10">
    <location>
        <begin position="267"/>
        <end position="330"/>
    </location>
</feature>
<comment type="subcellular location">
    <subcellularLocation>
        <location evidence="1">Membrane</location>
        <topology evidence="1">Multi-pass membrane protein</topology>
    </subcellularLocation>
</comment>
<dbReference type="InterPro" id="IPR000644">
    <property type="entry name" value="CBS_dom"/>
</dbReference>
<feature type="transmembrane region" description="Helical" evidence="9">
    <location>
        <begin position="124"/>
        <end position="149"/>
    </location>
</feature>
<evidence type="ECO:0000256" key="4">
    <source>
        <dbReference type="ARBA" id="ARBA00022989"/>
    </source>
</evidence>
<dbReference type="InterPro" id="IPR044751">
    <property type="entry name" value="Ion_transp-like_CBS"/>
</dbReference>
<dbReference type="Gene3D" id="3.30.465.10">
    <property type="match status" value="1"/>
</dbReference>
<dbReference type="SUPFAM" id="SSF56176">
    <property type="entry name" value="FAD-binding/transporter-associated domain-like"/>
    <property type="match status" value="1"/>
</dbReference>
<dbReference type="InterPro" id="IPR016169">
    <property type="entry name" value="FAD-bd_PCMH_sub2"/>
</dbReference>
<evidence type="ECO:0000256" key="7">
    <source>
        <dbReference type="PROSITE-ProRule" id="PRU00703"/>
    </source>
</evidence>
<dbReference type="Gene3D" id="3.10.580.10">
    <property type="entry name" value="CBS-domain"/>
    <property type="match status" value="1"/>
</dbReference>
<evidence type="ECO:0000313" key="12">
    <source>
        <dbReference type="EMBL" id="MDG4945619.1"/>
    </source>
</evidence>
<evidence type="ECO:0000256" key="3">
    <source>
        <dbReference type="ARBA" id="ARBA00022737"/>
    </source>
</evidence>
<dbReference type="InterPro" id="IPR005170">
    <property type="entry name" value="Transptr-assoc_dom"/>
</dbReference>
<dbReference type="EMBL" id="JANCMU010000001">
    <property type="protein sequence ID" value="MDG4945619.1"/>
    <property type="molecule type" value="Genomic_DNA"/>
</dbReference>
<comment type="caution">
    <text evidence="12">The sequence shown here is derived from an EMBL/GenBank/DDBJ whole genome shotgun (WGS) entry which is preliminary data.</text>
</comment>
<evidence type="ECO:0000256" key="8">
    <source>
        <dbReference type="PROSITE-ProRule" id="PRU01193"/>
    </source>
</evidence>
<dbReference type="GO" id="GO:0050660">
    <property type="term" value="F:flavin adenine dinucleotide binding"/>
    <property type="evidence" value="ECO:0007669"/>
    <property type="project" value="InterPro"/>
</dbReference>
<evidence type="ECO:0000256" key="6">
    <source>
        <dbReference type="ARBA" id="ARBA00023136"/>
    </source>
</evidence>
<feature type="transmembrane region" description="Helical" evidence="9">
    <location>
        <begin position="6"/>
        <end position="28"/>
    </location>
</feature>
<evidence type="ECO:0000313" key="13">
    <source>
        <dbReference type="Proteomes" id="UP001152599"/>
    </source>
</evidence>
<accession>A0A9X4MX57</accession>
<dbReference type="InterPro" id="IPR036318">
    <property type="entry name" value="FAD-bd_PCMH-like_sf"/>
</dbReference>
<organism evidence="12 13">
    <name type="scientific">Profundicola chukchiensis</name>
    <dbReference type="NCBI Taxonomy" id="2961959"/>
    <lineage>
        <taxon>Bacteria</taxon>
        <taxon>Pseudomonadati</taxon>
        <taxon>Bacteroidota</taxon>
        <taxon>Flavobacteriia</taxon>
        <taxon>Flavobacteriales</taxon>
        <taxon>Weeksellaceae</taxon>
        <taxon>Profundicola</taxon>
    </lineage>
</organism>
<evidence type="ECO:0000256" key="2">
    <source>
        <dbReference type="ARBA" id="ARBA00022692"/>
    </source>
</evidence>
<sequence length="416" mass="47889">MATTLIIIILSIIASAFFSGMEIAFISSNRMSLELERKKETWVSKLMLYLSDRPQKFIATMLVGNNIALVVYGIFMGDLIMSNLPDLNSDLLSLLIQTLISTLVILVTAEFLPKVVFSIYSNELFKFFSFPAWIIFQLFSIFTTFIIWISNIFLQLVGRKEVSEDELFFKEELKYFLSEQLIDADEEEIDTEVQIFHNALEFSEIKVRECMIPRKEIIGVNINESIDYAREKFIDTGFSKLIVYQENMDQVIGYIHSFDLFKKPKNIRSALLPVDFVNETVLAQDVMNRLIKNRKSVAIVLDEYGGTAGLVTVEDVVEELFGEIEDEHDSVQLVQTQISDDEYLFSARLEIDYLNENFGLHLPESDAYETLGGLAVKLNEDLPDIGEEIRVEDYILLIERVSDTRIEEIRIYVQED</sequence>
<keyword evidence="13" id="KW-1185">Reference proteome</keyword>
<keyword evidence="3" id="KW-0677">Repeat</keyword>
<dbReference type="SUPFAM" id="SSF54631">
    <property type="entry name" value="CBS-domain pair"/>
    <property type="match status" value="1"/>
</dbReference>
<reference evidence="12" key="1">
    <citation type="submission" date="2022-07" db="EMBL/GenBank/DDBJ databases">
        <title>Description and genome-wide analysis of Profundicola chukchiensis gen. nov., sp. nov., marine bacteria isolated from bottom sediments of the Chukchi Sea.</title>
        <authorList>
            <person name="Romanenko L."/>
            <person name="Otstavnykh N."/>
            <person name="Kurilenko V."/>
            <person name="Eremeev V."/>
            <person name="Velansky P."/>
            <person name="Mikhailov V."/>
            <person name="Isaeva M."/>
        </authorList>
    </citation>
    <scope>NUCLEOTIDE SEQUENCE</scope>
    <source>
        <strain evidence="12">KMM 9713</strain>
    </source>
</reference>
<dbReference type="GO" id="GO:0005886">
    <property type="term" value="C:plasma membrane"/>
    <property type="evidence" value="ECO:0007669"/>
    <property type="project" value="TreeGrafter"/>
</dbReference>
<dbReference type="Pfam" id="PF03471">
    <property type="entry name" value="CorC_HlyC"/>
    <property type="match status" value="1"/>
</dbReference>
<dbReference type="SMART" id="SM01091">
    <property type="entry name" value="CorC_HlyC"/>
    <property type="match status" value="1"/>
</dbReference>
<evidence type="ECO:0000259" key="10">
    <source>
        <dbReference type="PROSITE" id="PS51371"/>
    </source>
</evidence>
<dbReference type="PROSITE" id="PS51846">
    <property type="entry name" value="CNNM"/>
    <property type="match status" value="1"/>
</dbReference>
<keyword evidence="4 8" id="KW-1133">Transmembrane helix</keyword>
<keyword evidence="5 7" id="KW-0129">CBS domain</keyword>
<dbReference type="InterPro" id="IPR046342">
    <property type="entry name" value="CBS_dom_sf"/>
</dbReference>
<dbReference type="PROSITE" id="PS51371">
    <property type="entry name" value="CBS"/>
    <property type="match status" value="1"/>
</dbReference>
<dbReference type="PANTHER" id="PTHR22777:SF17">
    <property type="entry name" value="UPF0053 PROTEIN SLL0260"/>
    <property type="match status" value="1"/>
</dbReference>
<evidence type="ECO:0000256" key="9">
    <source>
        <dbReference type="SAM" id="Phobius"/>
    </source>
</evidence>
<dbReference type="AlphaFoldDB" id="A0A9X4MX57"/>
<dbReference type="CDD" id="cd04590">
    <property type="entry name" value="CBS_pair_CorC_HlyC_assoc"/>
    <property type="match status" value="1"/>
</dbReference>
<dbReference type="Pfam" id="PF01595">
    <property type="entry name" value="CNNM"/>
    <property type="match status" value="1"/>
</dbReference>
<feature type="domain" description="CNNM transmembrane" evidence="11">
    <location>
        <begin position="1"/>
        <end position="193"/>
    </location>
</feature>
<feature type="transmembrane region" description="Helical" evidence="9">
    <location>
        <begin position="57"/>
        <end position="75"/>
    </location>
</feature>
<evidence type="ECO:0000256" key="5">
    <source>
        <dbReference type="ARBA" id="ARBA00023122"/>
    </source>
</evidence>
<feature type="transmembrane region" description="Helical" evidence="9">
    <location>
        <begin position="95"/>
        <end position="112"/>
    </location>
</feature>
<gene>
    <name evidence="12" type="ORF">NMK71_04265</name>
</gene>
<proteinExistence type="predicted"/>
<dbReference type="RefSeq" id="WP_304415827.1">
    <property type="nucleotide sequence ID" value="NZ_JANAIE010000001.1"/>
</dbReference>
<dbReference type="Proteomes" id="UP001152599">
    <property type="component" value="Unassembled WGS sequence"/>
</dbReference>
<dbReference type="Pfam" id="PF00571">
    <property type="entry name" value="CBS"/>
    <property type="match status" value="2"/>
</dbReference>
<dbReference type="InterPro" id="IPR002550">
    <property type="entry name" value="CNNM"/>
</dbReference>
<name>A0A9X4MX57_9FLAO</name>
<keyword evidence="6 8" id="KW-0472">Membrane</keyword>